<keyword evidence="2" id="KW-1185">Reference proteome</keyword>
<sequence>MPHLLSTAHEAFAARPDDPRNAITLAAAYDLGSEALYKAGQHASSRITADRATTYAKLSEDPAAMAMAARSLGTVLRNEGRKALAEQITMKAALHLDDSGTSTPDAANALAQIYCTSAYSAAQAGDADTALTLIREAERAARSVVPRALARPNRFPVDPAQVRLYELGVRWALDELGEAMRVGRTLRAVQFDTRERRARLYTDLGRVWWRAGKPDQTAAALLAAHRQSAAEIRRPSIHALAQQVVRQHPRARGADQLALTISV</sequence>
<evidence type="ECO:0000313" key="1">
    <source>
        <dbReference type="EMBL" id="TDC04224.1"/>
    </source>
</evidence>
<comment type="caution">
    <text evidence="1">The sequence shown here is derived from an EMBL/GenBank/DDBJ whole genome shotgun (WGS) entry which is preliminary data.</text>
</comment>
<proteinExistence type="predicted"/>
<name>A0A4R4N847_9ACTN</name>
<dbReference type="Gene3D" id="1.25.40.10">
    <property type="entry name" value="Tetratricopeptide repeat domain"/>
    <property type="match status" value="1"/>
</dbReference>
<reference evidence="1 2" key="1">
    <citation type="submission" date="2019-03" db="EMBL/GenBank/DDBJ databases">
        <title>Draft genome sequences of novel Actinobacteria.</title>
        <authorList>
            <person name="Sahin N."/>
            <person name="Ay H."/>
            <person name="Saygin H."/>
        </authorList>
    </citation>
    <scope>NUCLEOTIDE SEQUENCE [LARGE SCALE GENOMIC DNA]</scope>
    <source>
        <strain evidence="1 2">DSM 45347</strain>
    </source>
</reference>
<evidence type="ECO:0000313" key="2">
    <source>
        <dbReference type="Proteomes" id="UP000295431"/>
    </source>
</evidence>
<dbReference type="OrthoDB" id="3865941at2"/>
<dbReference type="InterPro" id="IPR011990">
    <property type="entry name" value="TPR-like_helical_dom_sf"/>
</dbReference>
<organism evidence="1 2">
    <name type="scientific">Actinomadura bangladeshensis</name>
    <dbReference type="NCBI Taxonomy" id="453573"/>
    <lineage>
        <taxon>Bacteria</taxon>
        <taxon>Bacillati</taxon>
        <taxon>Actinomycetota</taxon>
        <taxon>Actinomycetes</taxon>
        <taxon>Streptosporangiales</taxon>
        <taxon>Thermomonosporaceae</taxon>
        <taxon>Actinomadura</taxon>
    </lineage>
</organism>
<protein>
    <submittedName>
        <fullName evidence="1">Transcriptional regulator</fullName>
    </submittedName>
</protein>
<accession>A0A4R4N847</accession>
<dbReference type="AlphaFoldDB" id="A0A4R4N847"/>
<dbReference type="EMBL" id="SMJW01000350">
    <property type="protein sequence ID" value="TDC04224.1"/>
    <property type="molecule type" value="Genomic_DNA"/>
</dbReference>
<gene>
    <name evidence="1" type="ORF">E1284_37165</name>
</gene>
<dbReference type="Proteomes" id="UP000295431">
    <property type="component" value="Unassembled WGS sequence"/>
</dbReference>